<feature type="domain" description="IDEAL" evidence="1">
    <location>
        <begin position="136"/>
        <end position="172"/>
    </location>
</feature>
<protein>
    <submittedName>
        <fullName evidence="2">Uncharacterized protein YpiB, UPF0302 family</fullName>
    </submittedName>
</protein>
<evidence type="ECO:0000313" key="2">
    <source>
        <dbReference type="EMBL" id="SJZ62479.1"/>
    </source>
</evidence>
<organism evidence="2 3">
    <name type="scientific">Pilibacter termitis</name>
    <dbReference type="NCBI Taxonomy" id="263852"/>
    <lineage>
        <taxon>Bacteria</taxon>
        <taxon>Bacillati</taxon>
        <taxon>Bacillota</taxon>
        <taxon>Bacilli</taxon>
        <taxon>Lactobacillales</taxon>
        <taxon>Enterococcaceae</taxon>
        <taxon>Pilibacter</taxon>
    </lineage>
</organism>
<dbReference type="InterPro" id="IPR027393">
    <property type="entry name" value="Virus_scaffolding_prot_C"/>
</dbReference>
<dbReference type="Gene3D" id="3.40.1530.30">
    <property type="entry name" value="Uncharacterised family UPF0302, N-terminal domain"/>
    <property type="match status" value="1"/>
</dbReference>
<dbReference type="EMBL" id="FUXI01000008">
    <property type="protein sequence ID" value="SJZ62479.1"/>
    <property type="molecule type" value="Genomic_DNA"/>
</dbReference>
<dbReference type="PIRSF" id="PIRSF007165">
    <property type="entry name" value="UCP007165"/>
    <property type="match status" value="1"/>
</dbReference>
<dbReference type="InterPro" id="IPR011188">
    <property type="entry name" value="UPF0302"/>
</dbReference>
<dbReference type="InterPro" id="IPR014963">
    <property type="entry name" value="UPF0302_N"/>
</dbReference>
<dbReference type="AlphaFoldDB" id="A0A1T4M651"/>
<dbReference type="InterPro" id="IPR014957">
    <property type="entry name" value="IDEAL_dom"/>
</dbReference>
<accession>A0A1T4M651</accession>
<reference evidence="3" key="1">
    <citation type="submission" date="2017-02" db="EMBL/GenBank/DDBJ databases">
        <authorList>
            <person name="Varghese N."/>
            <person name="Submissions S."/>
        </authorList>
    </citation>
    <scope>NUCLEOTIDE SEQUENCE [LARGE SCALE GENOMIC DNA]</scope>
    <source>
        <strain evidence="3">ATCC BAA-1030</strain>
    </source>
</reference>
<evidence type="ECO:0000259" key="1">
    <source>
        <dbReference type="SMART" id="SM00914"/>
    </source>
</evidence>
<name>A0A1T4M651_9ENTE</name>
<dbReference type="SMART" id="SM00914">
    <property type="entry name" value="IDEAL"/>
    <property type="match status" value="1"/>
</dbReference>
<dbReference type="OrthoDB" id="2155814at2"/>
<dbReference type="Proteomes" id="UP000190328">
    <property type="component" value="Unassembled WGS sequence"/>
</dbReference>
<dbReference type="RefSeq" id="WP_078806890.1">
    <property type="nucleotide sequence ID" value="NZ_FUXI01000008.1"/>
</dbReference>
<dbReference type="Gene3D" id="4.10.810.10">
    <property type="entry name" value="Virus Scaffolding Protein, Chain A"/>
    <property type="match status" value="1"/>
</dbReference>
<gene>
    <name evidence="2" type="ORF">SAMN02745116_00964</name>
</gene>
<keyword evidence="3" id="KW-1185">Reference proteome</keyword>
<sequence>MSVKEKKEFLRWFITHAKFSRREIYWIINYLESHESILENVHFVEHANKTPRGILFATTEQEFSKQIVLFKDKQEFLDVDQIFHEIRLNWRENLYIEVLFENAWSNEKYLKVLEDNPFSSWNEEVDEEISEEIEHYFSEQEVLAKKQLLYDKINEALDKGDEQEFQKLSHELQEMN</sequence>
<dbReference type="InterPro" id="IPR038091">
    <property type="entry name" value="UPF0302_N_sf"/>
</dbReference>
<proteinExistence type="predicted"/>
<dbReference type="Pfam" id="PF08858">
    <property type="entry name" value="IDEAL"/>
    <property type="match status" value="1"/>
</dbReference>
<evidence type="ECO:0000313" key="3">
    <source>
        <dbReference type="Proteomes" id="UP000190328"/>
    </source>
</evidence>
<dbReference type="STRING" id="263852.SAMN02745116_00964"/>
<dbReference type="Pfam" id="PF08864">
    <property type="entry name" value="UPF0302"/>
    <property type="match status" value="1"/>
</dbReference>